<evidence type="ECO:0000313" key="4">
    <source>
        <dbReference type="Proteomes" id="UP000008810"/>
    </source>
</evidence>
<reference evidence="3" key="3">
    <citation type="submission" date="2018-08" db="UniProtKB">
        <authorList>
            <consortium name="EnsemblPlants"/>
        </authorList>
    </citation>
    <scope>IDENTIFICATION</scope>
    <source>
        <strain evidence="3">cv. Bd21</strain>
    </source>
</reference>
<feature type="non-terminal residue" evidence="2">
    <location>
        <position position="1"/>
    </location>
</feature>
<organism evidence="2">
    <name type="scientific">Brachypodium distachyon</name>
    <name type="common">Purple false brome</name>
    <name type="synonym">Trachynia distachya</name>
    <dbReference type="NCBI Taxonomy" id="15368"/>
    <lineage>
        <taxon>Eukaryota</taxon>
        <taxon>Viridiplantae</taxon>
        <taxon>Streptophyta</taxon>
        <taxon>Embryophyta</taxon>
        <taxon>Tracheophyta</taxon>
        <taxon>Spermatophyta</taxon>
        <taxon>Magnoliopsida</taxon>
        <taxon>Liliopsida</taxon>
        <taxon>Poales</taxon>
        <taxon>Poaceae</taxon>
        <taxon>BOP clade</taxon>
        <taxon>Pooideae</taxon>
        <taxon>Stipodae</taxon>
        <taxon>Brachypodieae</taxon>
        <taxon>Brachypodium</taxon>
    </lineage>
</organism>
<name>A0A2K2D753_BRADI</name>
<dbReference type="AlphaFoldDB" id="A0A2K2D753"/>
<gene>
    <name evidence="2" type="ORF">BRADI_2g05955v3</name>
</gene>
<protein>
    <submittedName>
        <fullName evidence="2 3">Uncharacterized protein</fullName>
    </submittedName>
</protein>
<reference evidence="2" key="2">
    <citation type="submission" date="2017-06" db="EMBL/GenBank/DDBJ databases">
        <title>WGS assembly of Brachypodium distachyon.</title>
        <authorList>
            <consortium name="The International Brachypodium Initiative"/>
            <person name="Lucas S."/>
            <person name="Harmon-Smith M."/>
            <person name="Lail K."/>
            <person name="Tice H."/>
            <person name="Grimwood J."/>
            <person name="Bruce D."/>
            <person name="Barry K."/>
            <person name="Shu S."/>
            <person name="Lindquist E."/>
            <person name="Wang M."/>
            <person name="Pitluck S."/>
            <person name="Vogel J.P."/>
            <person name="Garvin D.F."/>
            <person name="Mockler T.C."/>
            <person name="Schmutz J."/>
            <person name="Rokhsar D."/>
            <person name="Bevan M.W."/>
        </authorList>
    </citation>
    <scope>NUCLEOTIDE SEQUENCE</scope>
    <source>
        <strain evidence="2">Bd21</strain>
    </source>
</reference>
<keyword evidence="4" id="KW-1185">Reference proteome</keyword>
<evidence type="ECO:0000313" key="2">
    <source>
        <dbReference type="EMBL" id="PNT70115.1"/>
    </source>
</evidence>
<sequence>PTEPHARLPAPTSRMLPENPDGNGGGCGSHGAPRVPESPGIDRGRIRLRGDPLLLLSNAEVSLAPPALVNSPPGWLRSS</sequence>
<dbReference type="EMBL" id="CM000881">
    <property type="protein sequence ID" value="PNT70115.1"/>
    <property type="molecule type" value="Genomic_DNA"/>
</dbReference>
<dbReference type="Gramene" id="PNT70115">
    <property type="protein sequence ID" value="PNT70115"/>
    <property type="gene ID" value="BRADI_2g05955v3"/>
</dbReference>
<evidence type="ECO:0000313" key="3">
    <source>
        <dbReference type="EnsemblPlants" id="PNT70115"/>
    </source>
</evidence>
<dbReference type="Proteomes" id="UP000008810">
    <property type="component" value="Chromosome 2"/>
</dbReference>
<feature type="region of interest" description="Disordered" evidence="1">
    <location>
        <begin position="1"/>
        <end position="44"/>
    </location>
</feature>
<dbReference type="InParanoid" id="A0A2K2D753"/>
<accession>A0A2K2D753</accession>
<proteinExistence type="predicted"/>
<evidence type="ECO:0000256" key="1">
    <source>
        <dbReference type="SAM" id="MobiDB-lite"/>
    </source>
</evidence>
<reference evidence="2 3" key="1">
    <citation type="journal article" date="2010" name="Nature">
        <title>Genome sequencing and analysis of the model grass Brachypodium distachyon.</title>
        <authorList>
            <consortium name="International Brachypodium Initiative"/>
        </authorList>
    </citation>
    <scope>NUCLEOTIDE SEQUENCE [LARGE SCALE GENOMIC DNA]</scope>
    <source>
        <strain evidence="2 3">Bd21</strain>
    </source>
</reference>
<dbReference type="EnsemblPlants" id="PNT70115">
    <property type="protein sequence ID" value="PNT70115"/>
    <property type="gene ID" value="BRADI_2g05955v3"/>
</dbReference>